<feature type="binding site" evidence="5">
    <location>
        <position position="109"/>
    </location>
    <ligand>
        <name>S-methyl-5'-thioadenosine</name>
        <dbReference type="ChEBI" id="CHEBI:17509"/>
    </ligand>
</feature>
<feature type="binding site" evidence="5">
    <location>
        <position position="66"/>
    </location>
    <ligand>
        <name>spermidine</name>
        <dbReference type="ChEBI" id="CHEBI:57834"/>
    </ligand>
</feature>
<dbReference type="PANTHER" id="PTHR11558">
    <property type="entry name" value="SPERMIDINE/SPERMINE SYNTHASE"/>
    <property type="match status" value="1"/>
</dbReference>
<keyword evidence="2 5" id="KW-0808">Transferase</keyword>
<comment type="function">
    <text evidence="5">Catalyzes the irreversible transfer of a propylamine group from the amino donor S-adenosylmethioninamine (decarboxy-AdoMet) to putrescine (1,4-diaminobutane) to yield spermidine.</text>
</comment>
<sequence>MIDGGLWHTDDPEVPSQRVFLQVRDVLYRGTSPYQEIAIIETVLFGRALVLNNVLQTAERDEFCYHEMLVHPAMIAHPNPRRVLIIGGGDGGALRRVLQHPVEHVTMVEIDEQVVEACRAHLWGVHRGAFDDPRVELRFEDGFAYVERRPATYDVIIVDGPDPLGDTPGMVLFSPDFYHGLADMLAPGGLVVQQTESPMLLPIQTAATHLHLREVLPIVRTYLTMVQSYDSYWSFTVASRDVDPAALDVETVAERLRARGIDDCQYYSPEIHWAAFRLPPFLRRFIEDSIALGRPADSHPLLPEAAVRRPTA</sequence>
<organism evidence="6">
    <name type="scientific">Thermomicrobium roseum</name>
    <dbReference type="NCBI Taxonomy" id="500"/>
    <lineage>
        <taxon>Bacteria</taxon>
        <taxon>Pseudomonadati</taxon>
        <taxon>Thermomicrobiota</taxon>
        <taxon>Thermomicrobia</taxon>
        <taxon>Thermomicrobiales</taxon>
        <taxon>Thermomicrobiaceae</taxon>
        <taxon>Thermomicrobium</taxon>
    </lineage>
</organism>
<dbReference type="PANTHER" id="PTHR11558:SF11">
    <property type="entry name" value="SPERMIDINE SYNTHASE"/>
    <property type="match status" value="1"/>
</dbReference>
<dbReference type="GO" id="GO:0004766">
    <property type="term" value="F:spermidine synthase activity"/>
    <property type="evidence" value="ECO:0007669"/>
    <property type="project" value="UniProtKB-UniRule"/>
</dbReference>
<dbReference type="GO" id="GO:0008295">
    <property type="term" value="P:spermidine biosynthetic process"/>
    <property type="evidence" value="ECO:0007669"/>
    <property type="project" value="UniProtKB-UniRule"/>
</dbReference>
<dbReference type="Pfam" id="PF17284">
    <property type="entry name" value="Spermine_synt_N"/>
    <property type="match status" value="1"/>
</dbReference>
<evidence type="ECO:0000256" key="5">
    <source>
        <dbReference type="HAMAP-Rule" id="MF_00198"/>
    </source>
</evidence>
<dbReference type="InterPro" id="IPR037163">
    <property type="entry name" value="Spermidine_synt_N_sf"/>
</dbReference>
<evidence type="ECO:0000313" key="6">
    <source>
        <dbReference type="EMBL" id="HEF64636.1"/>
    </source>
</evidence>
<dbReference type="Pfam" id="PF01564">
    <property type="entry name" value="Spermine_synth"/>
    <property type="match status" value="1"/>
</dbReference>
<dbReference type="SUPFAM" id="SSF53335">
    <property type="entry name" value="S-adenosyl-L-methionine-dependent methyltransferases"/>
    <property type="match status" value="1"/>
</dbReference>
<dbReference type="UniPathway" id="UPA00248">
    <property type="reaction ID" value="UER00314"/>
</dbReference>
<dbReference type="InterPro" id="IPR029063">
    <property type="entry name" value="SAM-dependent_MTases_sf"/>
</dbReference>
<dbReference type="NCBIfam" id="TIGR00417">
    <property type="entry name" value="speE"/>
    <property type="match status" value="1"/>
</dbReference>
<dbReference type="InterPro" id="IPR001045">
    <property type="entry name" value="Spermi_synthase"/>
</dbReference>
<feature type="binding site" evidence="5">
    <location>
        <position position="35"/>
    </location>
    <ligand>
        <name>S-methyl-5'-thioadenosine</name>
        <dbReference type="ChEBI" id="CHEBI:17509"/>
    </ligand>
</feature>
<comment type="subunit">
    <text evidence="5">Homodimer or homotetramer.</text>
</comment>
<dbReference type="NCBIfam" id="NF002010">
    <property type="entry name" value="PRK00811.1"/>
    <property type="match status" value="1"/>
</dbReference>
<dbReference type="CDD" id="cd02440">
    <property type="entry name" value="AdoMet_MTases"/>
    <property type="match status" value="1"/>
</dbReference>
<dbReference type="Gene3D" id="2.30.140.10">
    <property type="entry name" value="Spermidine synthase, tetramerisation domain"/>
    <property type="match status" value="1"/>
</dbReference>
<accession>A0A7C1G055</accession>
<comment type="caution">
    <text evidence="6">The sequence shown here is derived from an EMBL/GenBank/DDBJ whole genome shotgun (WGS) entry which is preliminary data.</text>
</comment>
<feature type="binding site" evidence="5">
    <location>
        <position position="90"/>
    </location>
    <ligand>
        <name>spermidine</name>
        <dbReference type="ChEBI" id="CHEBI:57834"/>
    </ligand>
</feature>
<feature type="binding site" evidence="5">
    <location>
        <position position="168"/>
    </location>
    <ligand>
        <name>S-methyl-5'-thioadenosine</name>
        <dbReference type="ChEBI" id="CHEBI:17509"/>
    </ligand>
</feature>
<dbReference type="PROSITE" id="PS51006">
    <property type="entry name" value="PABS_2"/>
    <property type="match status" value="1"/>
</dbReference>
<proteinExistence type="inferred from homology"/>
<dbReference type="InterPro" id="IPR030374">
    <property type="entry name" value="PABS"/>
</dbReference>
<evidence type="ECO:0000256" key="2">
    <source>
        <dbReference type="ARBA" id="ARBA00022679"/>
    </source>
</evidence>
<name>A0A7C1G055_THERO</name>
<dbReference type="InterPro" id="IPR035246">
    <property type="entry name" value="Spermidine_synt_N"/>
</dbReference>
<comment type="pathway">
    <text evidence="5">Amine and polyamine biosynthesis; spermidine biosynthesis; spermidine from putrescine: step 1/1.</text>
</comment>
<feature type="active site" description="Proton acceptor" evidence="5">
    <location>
        <position position="159"/>
    </location>
</feature>
<reference evidence="6" key="1">
    <citation type="journal article" date="2020" name="mSystems">
        <title>Genome- and Community-Level Interaction Insights into Carbon Utilization and Element Cycling Functions of Hydrothermarchaeota in Hydrothermal Sediment.</title>
        <authorList>
            <person name="Zhou Z."/>
            <person name="Liu Y."/>
            <person name="Xu W."/>
            <person name="Pan J."/>
            <person name="Luo Z.H."/>
            <person name="Li M."/>
        </authorList>
    </citation>
    <scope>NUCLEOTIDE SEQUENCE [LARGE SCALE GENOMIC DNA]</scope>
    <source>
        <strain evidence="6">SpSt-222</strain>
    </source>
</reference>
<evidence type="ECO:0000256" key="1">
    <source>
        <dbReference type="ARBA" id="ARBA00007867"/>
    </source>
</evidence>
<gene>
    <name evidence="5" type="primary">speE</name>
    <name evidence="6" type="ORF">ENP47_03390</name>
</gene>
<keyword evidence="3 5" id="KW-0745">Spermidine biosynthesis</keyword>
<dbReference type="EC" id="2.5.1.16" evidence="5"/>
<protein>
    <recommendedName>
        <fullName evidence="5">Polyamine aminopropyltransferase</fullName>
    </recommendedName>
    <alternativeName>
        <fullName evidence="5">Putrescine aminopropyltransferase</fullName>
        <shortName evidence="5">PAPT</shortName>
    </alternativeName>
    <alternativeName>
        <fullName evidence="5">Spermidine synthase</fullName>
        <shortName evidence="5">SPDS</shortName>
        <shortName evidence="5">SPDSY</shortName>
        <ecNumber evidence="5">2.5.1.16</ecNumber>
    </alternativeName>
</protein>
<keyword evidence="4 5" id="KW-0620">Polyamine biosynthesis</keyword>
<dbReference type="AlphaFoldDB" id="A0A7C1G055"/>
<feature type="binding site" evidence="5">
    <location>
        <begin position="141"/>
        <end position="142"/>
    </location>
    <ligand>
        <name>S-methyl-5'-thioadenosine</name>
        <dbReference type="ChEBI" id="CHEBI:17509"/>
    </ligand>
</feature>
<evidence type="ECO:0000256" key="3">
    <source>
        <dbReference type="ARBA" id="ARBA00023066"/>
    </source>
</evidence>
<comment type="caution">
    <text evidence="5">Lacks conserved residue(s) required for the propagation of feature annotation.</text>
</comment>
<comment type="catalytic activity">
    <reaction evidence="5">
        <text>S-adenosyl 3-(methylsulfanyl)propylamine + putrescine = S-methyl-5'-thioadenosine + spermidine + H(+)</text>
        <dbReference type="Rhea" id="RHEA:12721"/>
        <dbReference type="ChEBI" id="CHEBI:15378"/>
        <dbReference type="ChEBI" id="CHEBI:17509"/>
        <dbReference type="ChEBI" id="CHEBI:57443"/>
        <dbReference type="ChEBI" id="CHEBI:57834"/>
        <dbReference type="ChEBI" id="CHEBI:326268"/>
        <dbReference type="EC" id="2.5.1.16"/>
    </reaction>
</comment>
<dbReference type="HAMAP" id="MF_00198">
    <property type="entry name" value="Spermidine_synth"/>
    <property type="match status" value="1"/>
</dbReference>
<comment type="similarity">
    <text evidence="1 5">Belongs to the spermidine/spermine synthase family.</text>
</comment>
<dbReference type="Gene3D" id="3.40.50.150">
    <property type="entry name" value="Vaccinia Virus protein VP39"/>
    <property type="match status" value="1"/>
</dbReference>
<evidence type="ECO:0000256" key="4">
    <source>
        <dbReference type="ARBA" id="ARBA00023115"/>
    </source>
</evidence>
<dbReference type="EMBL" id="DSJL01000007">
    <property type="protein sequence ID" value="HEF64636.1"/>
    <property type="molecule type" value="Genomic_DNA"/>
</dbReference>